<dbReference type="RefSeq" id="WP_157096750.1">
    <property type="nucleotide sequence ID" value="NZ_CP016591.1"/>
</dbReference>
<accession>A0A1B2AGH5</accession>
<dbReference type="PATRIC" id="fig|692370.5.peg.2740"/>
<keyword evidence="3" id="KW-1185">Reference proteome</keyword>
<evidence type="ECO:0000313" key="3">
    <source>
        <dbReference type="Proteomes" id="UP000092932"/>
    </source>
</evidence>
<feature type="signal peptide" evidence="1">
    <location>
        <begin position="1"/>
        <end position="17"/>
    </location>
</feature>
<evidence type="ECO:0000256" key="1">
    <source>
        <dbReference type="SAM" id="SignalP"/>
    </source>
</evidence>
<name>A0A1B2AGH5_9SPHN</name>
<evidence type="ECO:0008006" key="4">
    <source>
        <dbReference type="Google" id="ProtNLM"/>
    </source>
</evidence>
<evidence type="ECO:0000313" key="2">
    <source>
        <dbReference type="EMBL" id="ANY21221.1"/>
    </source>
</evidence>
<dbReference type="PROSITE" id="PS51257">
    <property type="entry name" value="PROKAR_LIPOPROTEIN"/>
    <property type="match status" value="1"/>
</dbReference>
<gene>
    <name evidence="2" type="ORF">A6F68_02731</name>
</gene>
<organism evidence="2 3">
    <name type="scientific">Tsuneonella dongtanensis</name>
    <dbReference type="NCBI Taxonomy" id="692370"/>
    <lineage>
        <taxon>Bacteria</taxon>
        <taxon>Pseudomonadati</taxon>
        <taxon>Pseudomonadota</taxon>
        <taxon>Alphaproteobacteria</taxon>
        <taxon>Sphingomonadales</taxon>
        <taxon>Erythrobacteraceae</taxon>
        <taxon>Tsuneonella</taxon>
    </lineage>
</organism>
<dbReference type="KEGG" id="ado:A6F68_02731"/>
<dbReference type="EMBL" id="CP016591">
    <property type="protein sequence ID" value="ANY21221.1"/>
    <property type="molecule type" value="Genomic_DNA"/>
</dbReference>
<keyword evidence="1" id="KW-0732">Signal</keyword>
<proteinExistence type="predicted"/>
<sequence length="43" mass="4338">MKKMLIALALSSGLVLSACNTVRGAVDDVESVGDCADGRPGNC</sequence>
<feature type="chain" id="PRO_5008534225" description="Entericidin EcnA/B family protein" evidence="1">
    <location>
        <begin position="18"/>
        <end position="43"/>
    </location>
</feature>
<protein>
    <recommendedName>
        <fullName evidence="4">Entericidin EcnA/B family protein</fullName>
    </recommendedName>
</protein>
<dbReference type="Proteomes" id="UP000092932">
    <property type="component" value="Chromosome"/>
</dbReference>
<dbReference type="AlphaFoldDB" id="A0A1B2AGH5"/>
<reference evidence="2 3" key="1">
    <citation type="submission" date="2016-07" db="EMBL/GenBank/DDBJ databases">
        <title>Complete genome sequence of Altererythrobacter dongtanensis KCTC 22672, a type strain with esterase isolated from tidal flat.</title>
        <authorList>
            <person name="Cheng H."/>
            <person name="Wu Y.-H."/>
            <person name="Zhou P."/>
            <person name="Huo Y.-Y."/>
            <person name="Wang C.-S."/>
            <person name="Xu X.-W."/>
        </authorList>
    </citation>
    <scope>NUCLEOTIDE SEQUENCE [LARGE SCALE GENOMIC DNA]</scope>
    <source>
        <strain evidence="2 3">KCTC 22672</strain>
    </source>
</reference>